<evidence type="ECO:0000256" key="4">
    <source>
        <dbReference type="ARBA" id="ARBA00022618"/>
    </source>
</evidence>
<proteinExistence type="inferred from homology"/>
<comment type="caution">
    <text evidence="9">The sequence shown here is derived from an EMBL/GenBank/DDBJ whole genome shotgun (WGS) entry which is preliminary data.</text>
</comment>
<reference evidence="9" key="1">
    <citation type="submission" date="2019-09" db="EMBL/GenBank/DDBJ databases">
        <title>Draft genome information of white flower Hibiscus syriacus.</title>
        <authorList>
            <person name="Kim Y.-M."/>
        </authorList>
    </citation>
    <scope>NUCLEOTIDE SEQUENCE [LARGE SCALE GENOMIC DNA]</scope>
    <source>
        <strain evidence="9">YM2019G1</strain>
    </source>
</reference>
<dbReference type="PANTHER" id="PTHR31083">
    <property type="entry name" value="UPSTREAM OF FLC PROTEIN (DUF966)"/>
    <property type="match status" value="1"/>
</dbReference>
<gene>
    <name evidence="9" type="ORF">F3Y22_tig00111947pilonHSYRG00253</name>
</gene>
<keyword evidence="4" id="KW-0132">Cell division</keyword>
<evidence type="ECO:0000256" key="2">
    <source>
        <dbReference type="ARBA" id="ARBA00022473"/>
    </source>
</evidence>
<evidence type="ECO:0000256" key="6">
    <source>
        <dbReference type="ARBA" id="ARBA00023306"/>
    </source>
</evidence>
<accession>A0A6A2X834</accession>
<dbReference type="Pfam" id="PF06136">
    <property type="entry name" value="SOK"/>
    <property type="match status" value="1"/>
</dbReference>
<dbReference type="InterPro" id="IPR048351">
    <property type="entry name" value="SOK_DIX"/>
</dbReference>
<dbReference type="InterPro" id="IPR010369">
    <property type="entry name" value="SOK"/>
</dbReference>
<dbReference type="PANTHER" id="PTHR31083:SF18">
    <property type="entry name" value="PROTEIN SOSEKI 2"/>
    <property type="match status" value="1"/>
</dbReference>
<organism evidence="9 10">
    <name type="scientific">Hibiscus syriacus</name>
    <name type="common">Rose of Sharon</name>
    <dbReference type="NCBI Taxonomy" id="106335"/>
    <lineage>
        <taxon>Eukaryota</taxon>
        <taxon>Viridiplantae</taxon>
        <taxon>Streptophyta</taxon>
        <taxon>Embryophyta</taxon>
        <taxon>Tracheophyta</taxon>
        <taxon>Spermatophyta</taxon>
        <taxon>Magnoliopsida</taxon>
        <taxon>eudicotyledons</taxon>
        <taxon>Gunneridae</taxon>
        <taxon>Pentapetalae</taxon>
        <taxon>rosids</taxon>
        <taxon>malvids</taxon>
        <taxon>Malvales</taxon>
        <taxon>Malvaceae</taxon>
        <taxon>Malvoideae</taxon>
        <taxon>Hibiscus</taxon>
    </lineage>
</organism>
<keyword evidence="5" id="KW-0472">Membrane</keyword>
<keyword evidence="2" id="KW-0217">Developmental protein</keyword>
<dbReference type="GO" id="GO:0005886">
    <property type="term" value="C:plasma membrane"/>
    <property type="evidence" value="ECO:0007669"/>
    <property type="project" value="UniProtKB-SubCell"/>
</dbReference>
<keyword evidence="3" id="KW-1003">Cell membrane</keyword>
<evidence type="ECO:0000256" key="5">
    <source>
        <dbReference type="ARBA" id="ARBA00023136"/>
    </source>
</evidence>
<comment type="subcellular location">
    <subcellularLocation>
        <location evidence="1">Cell membrane</location>
        <topology evidence="1">Peripheral membrane protein</topology>
        <orientation evidence="1">Cytoplasmic side</orientation>
    </subcellularLocation>
</comment>
<dbReference type="GO" id="GO:0051258">
    <property type="term" value="P:protein polymerization"/>
    <property type="evidence" value="ECO:0007669"/>
    <property type="project" value="UniProtKB-ARBA"/>
</dbReference>
<evidence type="ECO:0000256" key="1">
    <source>
        <dbReference type="ARBA" id="ARBA00004413"/>
    </source>
</evidence>
<protein>
    <submittedName>
        <fullName evidence="9">Protein UPSTREAM OF FLC</fullName>
    </submittedName>
</protein>
<dbReference type="AlphaFoldDB" id="A0A6A2X834"/>
<name>A0A6A2X834_HIBSY</name>
<evidence type="ECO:0000256" key="3">
    <source>
        <dbReference type="ARBA" id="ARBA00022475"/>
    </source>
</evidence>
<dbReference type="GO" id="GO:0051301">
    <property type="term" value="P:cell division"/>
    <property type="evidence" value="ECO:0007669"/>
    <property type="project" value="UniProtKB-KW"/>
</dbReference>
<evidence type="ECO:0000313" key="9">
    <source>
        <dbReference type="EMBL" id="KAE8671533.1"/>
    </source>
</evidence>
<evidence type="ECO:0000313" key="10">
    <source>
        <dbReference type="Proteomes" id="UP000436088"/>
    </source>
</evidence>
<dbReference type="EMBL" id="VEPZ02001468">
    <property type="protein sequence ID" value="KAE8671533.1"/>
    <property type="molecule type" value="Genomic_DNA"/>
</dbReference>
<dbReference type="Proteomes" id="UP000436088">
    <property type="component" value="Unassembled WGS sequence"/>
</dbReference>
<keyword evidence="6" id="KW-0131">Cell cycle</keyword>
<evidence type="ECO:0000256" key="7">
    <source>
        <dbReference type="ARBA" id="ARBA00024211"/>
    </source>
</evidence>
<evidence type="ECO:0000259" key="8">
    <source>
        <dbReference type="Pfam" id="PF06136"/>
    </source>
</evidence>
<comment type="similarity">
    <text evidence="7">Belongs to the SOSEKI family.</text>
</comment>
<feature type="domain" description="SOSEKI DIX-like" evidence="8">
    <location>
        <begin position="55"/>
        <end position="111"/>
    </location>
</feature>
<sequence length="216" mass="24462">MVVVSVTISSCKYSKTKKNQRVKNIEEGGGGRNLDLRSRRSRETKPKVLKLIRKVQVVYYLTRNGQLQHPQYMEVAHLLNQPLCLRDVMKRLTVLRGKGVPSLYSWSCKRYIVNLLSTSSVRFEDGEPVGTESVSSRSSVLLQIIARGNLAVNKTKKVAIMKQPAVQNNLVVKKGENLHRGVLCKCAVKKKVVEDHDEMINCMYENPRLGKLQAKE</sequence>
<keyword evidence="10" id="KW-1185">Reference proteome</keyword>